<sequence>MGLEAGAAIALKTKLNLSGADQKWGLIFRAAWAQQAGNDGGSHSGFAIHWKTASGHMRRDSCNKPWNCHYLARLADTSSNLVIYFNTDPGMAPMAQLDLDWWIPSAHYQSEMVLPVMPTLWKFAFKGKEAWNMTSRCDRGGASKGREFMSDDAFCSAATSRIWIAESFLTEQNGAKESMTVCPAIRFSATCKRYIHETDFECSNEGAMRLLDNLSEIGPSLAKGQAWLARELSGLAISDSPGTNSIQALSCGQFLKREMLFPWDLADEHFFAAEVCDDLGARLMGDPRGKVICAGAASRWAKLRGLPDARAHERRNREPEDNDIKLDVHPRMSKGGARFDPEMGLFSGAERDGRCAAHAARPARGKRQAEDRQIAALKGASNSIDSRPRSDAASTGQAFAGRAEMDGASLIVRAERRIHPGRSQRKSILDMETQQLTVTNPDRRIGLLPDVFEPARFIVHVDARGAYIEELRGTLVAHRLAVRGVFDQATAKLEGLQRDHIDQQERLLRRLRGGSSGAPGAPDEGEASELEGIQASLPLSWSTLEADAARKAQRSHNLLPRTSQPRGRVVLHGAPDAPSAKPVGSEKSACAGIAWDSPRQPGAVDGEPPELAQQHGAARELGNSSPGANDSVTLSRSLGLPQVASNVRRTSTLQYSGSPSRSRMINTRASGFSMLSDCLLSLDGERGVIGSRVRQAVNIVMMLIEHTRQRVSKEETMTKRIVKGWVFKTITTAAILLNALCIGIQTNYSLALALDFEEDEDAAQAWMWLECVFTVFFAAELLLRAVAERIEFLIGKNWKWNFFDTILVSTSVVGLLAEALQSSGERPPDFSFARMLRLIRFTRVLRLLRAVRFSESLRLMIFAILASIGSLFWIWIVLFFMIYFWAVFFLSGIIEHYTDDSSAQFVAVDLVRVHFGSLLQAVLSLFMCITGGRDWFDVVEPLWEISPWYTLAFSVYIFFMTLGVLNVVVGSFVDNAQQVSRNDREMVVKNEIKQEREYMARVRDIFSEADKDADGSLSWEEFEDYLQDDRVAAYLGSLGLDSSIAKTLFVLLDVDDTNSVGIDEFVGGCLRLKGQARSIDVNMLLYNSEKMICKTTDSMEAISRRLDMLANHMGLESPVCTPRSGPEVHASGSKRRPIARGATNIGYSQDLAGPPGDARPQSANSRRSGPLVFSHRDASVAPHADHRRGESPIPTGSFDMLLPSD</sequence>
<organism evidence="17 18">
    <name type="scientific">Prorocentrum cordatum</name>
    <dbReference type="NCBI Taxonomy" id="2364126"/>
    <lineage>
        <taxon>Eukaryota</taxon>
        <taxon>Sar</taxon>
        <taxon>Alveolata</taxon>
        <taxon>Dinophyceae</taxon>
        <taxon>Prorocentrales</taxon>
        <taxon>Prorocentraceae</taxon>
        <taxon>Prorocentrum</taxon>
    </lineage>
</organism>
<dbReference type="PANTHER" id="PTHR45628">
    <property type="entry name" value="VOLTAGE-DEPENDENT CALCIUM CHANNEL TYPE A SUBUNIT ALPHA-1"/>
    <property type="match status" value="1"/>
</dbReference>
<evidence type="ECO:0000256" key="2">
    <source>
        <dbReference type="ARBA" id="ARBA00022448"/>
    </source>
</evidence>
<keyword evidence="12" id="KW-0325">Glycoprotein</keyword>
<keyword evidence="6 15" id="KW-0812">Transmembrane</keyword>
<dbReference type="Gene3D" id="1.20.120.350">
    <property type="entry name" value="Voltage-gated potassium channels. Chain C"/>
    <property type="match status" value="1"/>
</dbReference>
<name>A0ABN9XLY1_9DINO</name>
<feature type="transmembrane region" description="Helical" evidence="15">
    <location>
        <begin position="860"/>
        <end position="893"/>
    </location>
</feature>
<dbReference type="InterPro" id="IPR002048">
    <property type="entry name" value="EF_hand_dom"/>
</dbReference>
<evidence type="ECO:0000256" key="11">
    <source>
        <dbReference type="ARBA" id="ARBA00023136"/>
    </source>
</evidence>
<dbReference type="InterPro" id="IPR050599">
    <property type="entry name" value="VDCC_alpha-1_subunit"/>
</dbReference>
<feature type="region of interest" description="Disordered" evidence="14">
    <location>
        <begin position="551"/>
        <end position="634"/>
    </location>
</feature>
<keyword evidence="3" id="KW-0597">Phosphoprotein</keyword>
<evidence type="ECO:0000256" key="10">
    <source>
        <dbReference type="ARBA" id="ARBA00023065"/>
    </source>
</evidence>
<dbReference type="Proteomes" id="UP001189429">
    <property type="component" value="Unassembled WGS sequence"/>
</dbReference>
<evidence type="ECO:0000256" key="7">
    <source>
        <dbReference type="ARBA" id="ARBA00022837"/>
    </source>
</evidence>
<dbReference type="Gene3D" id="1.10.238.10">
    <property type="entry name" value="EF-hand"/>
    <property type="match status" value="1"/>
</dbReference>
<dbReference type="InterPro" id="IPR027359">
    <property type="entry name" value="Volt_channel_dom_sf"/>
</dbReference>
<comment type="subcellular location">
    <subcellularLocation>
        <location evidence="1">Membrane</location>
        <topology evidence="1">Multi-pass membrane protein</topology>
    </subcellularLocation>
</comment>
<keyword evidence="4" id="KW-0109">Calcium transport</keyword>
<proteinExistence type="predicted"/>
<evidence type="ECO:0000256" key="6">
    <source>
        <dbReference type="ARBA" id="ARBA00022692"/>
    </source>
</evidence>
<feature type="domain" description="EF-hand" evidence="16">
    <location>
        <begin position="997"/>
        <end position="1032"/>
    </location>
</feature>
<accession>A0ABN9XLY1</accession>
<dbReference type="PROSITE" id="PS50222">
    <property type="entry name" value="EF_HAND_2"/>
    <property type="match status" value="1"/>
</dbReference>
<dbReference type="InterPro" id="IPR011992">
    <property type="entry name" value="EF-hand-dom_pair"/>
</dbReference>
<evidence type="ECO:0000256" key="1">
    <source>
        <dbReference type="ARBA" id="ARBA00004141"/>
    </source>
</evidence>
<evidence type="ECO:0000313" key="17">
    <source>
        <dbReference type="EMBL" id="CAK0899510.1"/>
    </source>
</evidence>
<evidence type="ECO:0000259" key="16">
    <source>
        <dbReference type="PROSITE" id="PS50222"/>
    </source>
</evidence>
<dbReference type="Pfam" id="PF00520">
    <property type="entry name" value="Ion_trans"/>
    <property type="match status" value="1"/>
</dbReference>
<dbReference type="InterPro" id="IPR018247">
    <property type="entry name" value="EF_Hand_1_Ca_BS"/>
</dbReference>
<keyword evidence="8" id="KW-0851">Voltage-gated channel</keyword>
<evidence type="ECO:0000256" key="5">
    <source>
        <dbReference type="ARBA" id="ARBA00022673"/>
    </source>
</evidence>
<evidence type="ECO:0000256" key="14">
    <source>
        <dbReference type="SAM" id="MobiDB-lite"/>
    </source>
</evidence>
<dbReference type="EMBL" id="CAUYUJ010020616">
    <property type="protein sequence ID" value="CAK0899510.1"/>
    <property type="molecule type" value="Genomic_DNA"/>
</dbReference>
<keyword evidence="18" id="KW-1185">Reference proteome</keyword>
<feature type="transmembrane region" description="Helical" evidence="15">
    <location>
        <begin position="948"/>
        <end position="973"/>
    </location>
</feature>
<keyword evidence="9 15" id="KW-1133">Transmembrane helix</keyword>
<feature type="region of interest" description="Disordered" evidence="14">
    <location>
        <begin position="1117"/>
        <end position="1205"/>
    </location>
</feature>
<dbReference type="SUPFAM" id="SSF47473">
    <property type="entry name" value="EF-hand"/>
    <property type="match status" value="1"/>
</dbReference>
<keyword evidence="10" id="KW-0406">Ion transport</keyword>
<evidence type="ECO:0000256" key="13">
    <source>
        <dbReference type="ARBA" id="ARBA00023303"/>
    </source>
</evidence>
<gene>
    <name evidence="17" type="ORF">PCOR1329_LOCUS77005</name>
</gene>
<protein>
    <recommendedName>
        <fullName evidence="16">EF-hand domain-containing protein</fullName>
    </recommendedName>
</protein>
<keyword evidence="7" id="KW-0106">Calcium</keyword>
<reference evidence="17" key="1">
    <citation type="submission" date="2023-10" db="EMBL/GenBank/DDBJ databases">
        <authorList>
            <person name="Chen Y."/>
            <person name="Shah S."/>
            <person name="Dougan E. K."/>
            <person name="Thang M."/>
            <person name="Chan C."/>
        </authorList>
    </citation>
    <scope>NUCLEOTIDE SEQUENCE [LARGE SCALE GENOMIC DNA]</scope>
</reference>
<comment type="caution">
    <text evidence="17">The sequence shown here is derived from an EMBL/GenBank/DDBJ whole genome shotgun (WGS) entry which is preliminary data.</text>
</comment>
<keyword evidence="5" id="KW-0107">Calcium channel</keyword>
<keyword evidence="11 15" id="KW-0472">Membrane</keyword>
<evidence type="ECO:0000256" key="3">
    <source>
        <dbReference type="ARBA" id="ARBA00022553"/>
    </source>
</evidence>
<dbReference type="SUPFAM" id="SSF81324">
    <property type="entry name" value="Voltage-gated potassium channels"/>
    <property type="match status" value="1"/>
</dbReference>
<keyword evidence="13" id="KW-0407">Ion channel</keyword>
<dbReference type="InterPro" id="IPR005821">
    <property type="entry name" value="Ion_trans_dom"/>
</dbReference>
<evidence type="ECO:0000256" key="4">
    <source>
        <dbReference type="ARBA" id="ARBA00022568"/>
    </source>
</evidence>
<feature type="compositionally biased region" description="Polar residues" evidence="14">
    <location>
        <begin position="622"/>
        <end position="634"/>
    </location>
</feature>
<evidence type="ECO:0000256" key="12">
    <source>
        <dbReference type="ARBA" id="ARBA00023180"/>
    </source>
</evidence>
<evidence type="ECO:0000313" key="18">
    <source>
        <dbReference type="Proteomes" id="UP001189429"/>
    </source>
</evidence>
<keyword evidence="2" id="KW-0813">Transport</keyword>
<evidence type="ECO:0000256" key="9">
    <source>
        <dbReference type="ARBA" id="ARBA00022989"/>
    </source>
</evidence>
<dbReference type="PROSITE" id="PS00018">
    <property type="entry name" value="EF_HAND_1"/>
    <property type="match status" value="2"/>
</dbReference>
<evidence type="ECO:0000256" key="8">
    <source>
        <dbReference type="ARBA" id="ARBA00022882"/>
    </source>
</evidence>
<feature type="compositionally biased region" description="Basic and acidic residues" evidence="14">
    <location>
        <begin position="1174"/>
        <end position="1190"/>
    </location>
</feature>
<feature type="transmembrane region" description="Helical" evidence="15">
    <location>
        <begin position="913"/>
        <end position="936"/>
    </location>
</feature>
<dbReference type="Gene3D" id="1.10.287.70">
    <property type="match status" value="1"/>
</dbReference>
<feature type="region of interest" description="Disordered" evidence="14">
    <location>
        <begin position="350"/>
        <end position="400"/>
    </location>
</feature>
<dbReference type="PANTHER" id="PTHR45628:SF7">
    <property type="entry name" value="VOLTAGE-DEPENDENT CALCIUM CHANNEL TYPE A SUBUNIT ALPHA-1"/>
    <property type="match status" value="1"/>
</dbReference>
<evidence type="ECO:0000256" key="15">
    <source>
        <dbReference type="SAM" id="Phobius"/>
    </source>
</evidence>